<dbReference type="Proteomes" id="UP000254258">
    <property type="component" value="Unassembled WGS sequence"/>
</dbReference>
<sequence>MDTRTLSSSSLVTTQIAHPPNNNTSLADTSTATPIQPASIEHGTPLHAFFKDESVQPLSTAERGRVVTALKTGIAWVKQAIAALSKPFSKETKELVSELIPGSLENPSDRKMLENQLSHTLDGMQTMLDRQASNVGSSAEMPGYNALTNRKTGQMHISSEYLSDASDGSLAATLVHEASHAYANTDDNWVVAPHTPSKWESFKSMFSSTAPPKFDRAAAPGKEQASYTAPNAMDNAYTVQYTTEVLAGRPYDSLE</sequence>
<proteinExistence type="predicted"/>
<feature type="compositionally biased region" description="Low complexity" evidence="1">
    <location>
        <begin position="1"/>
        <end position="14"/>
    </location>
</feature>
<accession>A0A370WUW6</accession>
<evidence type="ECO:0000313" key="2">
    <source>
        <dbReference type="EMBL" id="RDS79890.1"/>
    </source>
</evidence>
<gene>
    <name evidence="2" type="ORF">DWU98_15725</name>
</gene>
<reference evidence="2 3" key="1">
    <citation type="submission" date="2018-07" db="EMBL/GenBank/DDBJ databases">
        <title>Dyella monticola sp. nov. and Dyella psychrodurans sp. nov. isolated from monsoon evergreen broad-leaved forest soil of Dinghu Mountain, China.</title>
        <authorList>
            <person name="Gao Z."/>
            <person name="Qiu L."/>
        </authorList>
    </citation>
    <scope>NUCLEOTIDE SEQUENCE [LARGE SCALE GENOMIC DNA]</scope>
    <source>
        <strain evidence="2 3">4G-K06</strain>
    </source>
</reference>
<evidence type="ECO:0000256" key="1">
    <source>
        <dbReference type="SAM" id="MobiDB-lite"/>
    </source>
</evidence>
<dbReference type="Gene3D" id="3.40.390.10">
    <property type="entry name" value="Collagenase (Catalytic Domain)"/>
    <property type="match status" value="1"/>
</dbReference>
<organism evidence="2 3">
    <name type="scientific">Dyella monticola</name>
    <dbReference type="NCBI Taxonomy" id="1927958"/>
    <lineage>
        <taxon>Bacteria</taxon>
        <taxon>Pseudomonadati</taxon>
        <taxon>Pseudomonadota</taxon>
        <taxon>Gammaproteobacteria</taxon>
        <taxon>Lysobacterales</taxon>
        <taxon>Rhodanobacteraceae</taxon>
        <taxon>Dyella</taxon>
    </lineage>
</organism>
<name>A0A370WUW6_9GAMM</name>
<comment type="caution">
    <text evidence="2">The sequence shown here is derived from an EMBL/GenBank/DDBJ whole genome shotgun (WGS) entry which is preliminary data.</text>
</comment>
<dbReference type="AlphaFoldDB" id="A0A370WUW6"/>
<evidence type="ECO:0000313" key="3">
    <source>
        <dbReference type="Proteomes" id="UP000254258"/>
    </source>
</evidence>
<keyword evidence="3" id="KW-1185">Reference proteome</keyword>
<dbReference type="GO" id="GO:0008237">
    <property type="term" value="F:metallopeptidase activity"/>
    <property type="evidence" value="ECO:0007669"/>
    <property type="project" value="InterPro"/>
</dbReference>
<dbReference type="RefSeq" id="WP_115496521.1">
    <property type="nucleotide sequence ID" value="NZ_QRBE01000010.1"/>
</dbReference>
<protein>
    <recommendedName>
        <fullName evidence="4">Lysine-specific metallo-endopeptidase domain-containing protein</fullName>
    </recommendedName>
</protein>
<feature type="compositionally biased region" description="Polar residues" evidence="1">
    <location>
        <begin position="20"/>
        <end position="36"/>
    </location>
</feature>
<evidence type="ECO:0008006" key="4">
    <source>
        <dbReference type="Google" id="ProtNLM"/>
    </source>
</evidence>
<dbReference type="EMBL" id="QRBE01000010">
    <property type="protein sequence ID" value="RDS79890.1"/>
    <property type="molecule type" value="Genomic_DNA"/>
</dbReference>
<feature type="region of interest" description="Disordered" evidence="1">
    <location>
        <begin position="1"/>
        <end position="37"/>
    </location>
</feature>
<dbReference type="InterPro" id="IPR024079">
    <property type="entry name" value="MetalloPept_cat_dom_sf"/>
</dbReference>